<feature type="compositionally biased region" description="Low complexity" evidence="1">
    <location>
        <begin position="113"/>
        <end position="137"/>
    </location>
</feature>
<dbReference type="Proteomes" id="UP000823388">
    <property type="component" value="Chromosome 1N"/>
</dbReference>
<comment type="caution">
    <text evidence="2">The sequence shown here is derived from an EMBL/GenBank/DDBJ whole genome shotgun (WGS) entry which is preliminary data.</text>
</comment>
<dbReference type="EMBL" id="CM029038">
    <property type="protein sequence ID" value="KAG2651515.1"/>
    <property type="molecule type" value="Genomic_DNA"/>
</dbReference>
<sequence length="252" mass="26611">MGPPLPSLREHWLYLAYLFSSATHQLSSLSLSFFFFLPPAAHMSALPLISLQDMVLLSPSFPAEHGHARAMLGLRAGRAGTPGGGARRGSKAAAQAWTPAAPDWQLAAARGPGLAARGGPRPGRGAAAHSAARGGRPSARRPRSAADLAGGPWTAAAADLGGPWRGDHGRRPLDGGSGRTLAWQMALGQRAATDHGRRRTTVTGGLRRSARRAGARYRRRRRGHGLLQAAPADASATRARPAGRFFNFLFYL</sequence>
<keyword evidence="3" id="KW-1185">Reference proteome</keyword>
<dbReference type="AlphaFoldDB" id="A0A8T0WW32"/>
<reference evidence="2" key="1">
    <citation type="submission" date="2020-05" db="EMBL/GenBank/DDBJ databases">
        <title>WGS assembly of Panicum virgatum.</title>
        <authorList>
            <person name="Lovell J.T."/>
            <person name="Jenkins J."/>
            <person name="Shu S."/>
            <person name="Juenger T.E."/>
            <person name="Schmutz J."/>
        </authorList>
    </citation>
    <scope>NUCLEOTIDE SEQUENCE</scope>
    <source>
        <strain evidence="2">AP13</strain>
    </source>
</reference>
<protein>
    <submittedName>
        <fullName evidence="2">Uncharacterized protein</fullName>
    </submittedName>
</protein>
<feature type="region of interest" description="Disordered" evidence="1">
    <location>
        <begin position="113"/>
        <end position="219"/>
    </location>
</feature>
<gene>
    <name evidence="2" type="ORF">PVAP13_1NG285400</name>
</gene>
<organism evidence="2 3">
    <name type="scientific">Panicum virgatum</name>
    <name type="common">Blackwell switchgrass</name>
    <dbReference type="NCBI Taxonomy" id="38727"/>
    <lineage>
        <taxon>Eukaryota</taxon>
        <taxon>Viridiplantae</taxon>
        <taxon>Streptophyta</taxon>
        <taxon>Embryophyta</taxon>
        <taxon>Tracheophyta</taxon>
        <taxon>Spermatophyta</taxon>
        <taxon>Magnoliopsida</taxon>
        <taxon>Liliopsida</taxon>
        <taxon>Poales</taxon>
        <taxon>Poaceae</taxon>
        <taxon>PACMAD clade</taxon>
        <taxon>Panicoideae</taxon>
        <taxon>Panicodae</taxon>
        <taxon>Paniceae</taxon>
        <taxon>Panicinae</taxon>
        <taxon>Panicum</taxon>
        <taxon>Panicum sect. Hiantes</taxon>
    </lineage>
</organism>
<name>A0A8T0WW32_PANVG</name>
<evidence type="ECO:0000256" key="1">
    <source>
        <dbReference type="SAM" id="MobiDB-lite"/>
    </source>
</evidence>
<evidence type="ECO:0000313" key="3">
    <source>
        <dbReference type="Proteomes" id="UP000823388"/>
    </source>
</evidence>
<accession>A0A8T0WW32</accession>
<evidence type="ECO:0000313" key="2">
    <source>
        <dbReference type="EMBL" id="KAG2651515.1"/>
    </source>
</evidence>
<feature type="compositionally biased region" description="Basic residues" evidence="1">
    <location>
        <begin position="208"/>
        <end position="219"/>
    </location>
</feature>
<proteinExistence type="predicted"/>